<keyword evidence="1" id="KW-0547">Nucleotide-binding</keyword>
<organism evidence="5 6">
    <name type="scientific">Aquitalea magnusonii</name>
    <dbReference type="NCBI Taxonomy" id="332411"/>
    <lineage>
        <taxon>Bacteria</taxon>
        <taxon>Pseudomonadati</taxon>
        <taxon>Pseudomonadota</taxon>
        <taxon>Betaproteobacteria</taxon>
        <taxon>Neisseriales</taxon>
        <taxon>Chromobacteriaceae</taxon>
        <taxon>Aquitalea</taxon>
    </lineage>
</organism>
<dbReference type="Proteomes" id="UP000198290">
    <property type="component" value="Chromosome"/>
</dbReference>
<dbReference type="RefSeq" id="WP_089085412.1">
    <property type="nucleotide sequence ID" value="NZ_AP018823.1"/>
</dbReference>
<dbReference type="GO" id="GO:0005524">
    <property type="term" value="F:ATP binding"/>
    <property type="evidence" value="ECO:0007669"/>
    <property type="project" value="UniProtKB-KW"/>
</dbReference>
<dbReference type="GO" id="GO:0016887">
    <property type="term" value="F:ATP hydrolysis activity"/>
    <property type="evidence" value="ECO:0007669"/>
    <property type="project" value="TreeGrafter"/>
</dbReference>
<dbReference type="InterPro" id="IPR011545">
    <property type="entry name" value="DEAD/DEAH_box_helicase_dom"/>
</dbReference>
<proteinExistence type="predicted"/>
<dbReference type="KEGG" id="amah:DLM_1197"/>
<dbReference type="SUPFAM" id="SSF52540">
    <property type="entry name" value="P-loop containing nucleoside triphosphate hydrolases"/>
    <property type="match status" value="1"/>
</dbReference>
<dbReference type="InterPro" id="IPR014001">
    <property type="entry name" value="Helicase_ATP-bd"/>
</dbReference>
<dbReference type="PROSITE" id="PS51192">
    <property type="entry name" value="HELICASE_ATP_BIND_1"/>
    <property type="match status" value="1"/>
</dbReference>
<evidence type="ECO:0000256" key="1">
    <source>
        <dbReference type="ARBA" id="ARBA00022741"/>
    </source>
</evidence>
<dbReference type="GO" id="GO:0004386">
    <property type="term" value="F:helicase activity"/>
    <property type="evidence" value="ECO:0007669"/>
    <property type="project" value="UniProtKB-KW"/>
</dbReference>
<keyword evidence="5" id="KW-0378">Hydrolase</keyword>
<dbReference type="CDD" id="cd17922">
    <property type="entry name" value="DEXHc_LHR-like"/>
    <property type="match status" value="1"/>
</dbReference>
<dbReference type="AlphaFoldDB" id="A0A3G9GEZ5"/>
<dbReference type="InterPro" id="IPR027417">
    <property type="entry name" value="P-loop_NTPase"/>
</dbReference>
<dbReference type="SMART" id="SM00490">
    <property type="entry name" value="HELICc"/>
    <property type="match status" value="1"/>
</dbReference>
<dbReference type="InterPro" id="IPR052511">
    <property type="entry name" value="ATP-dep_Helicase"/>
</dbReference>
<keyword evidence="5" id="KW-0347">Helicase</keyword>
<dbReference type="PROSITE" id="PS51194">
    <property type="entry name" value="HELICASE_CTER"/>
    <property type="match status" value="1"/>
</dbReference>
<accession>A0A3G9GEZ5</accession>
<keyword evidence="2" id="KW-0067">ATP-binding</keyword>
<evidence type="ECO:0000313" key="6">
    <source>
        <dbReference type="Proteomes" id="UP000198290"/>
    </source>
</evidence>
<dbReference type="Pfam" id="PF00271">
    <property type="entry name" value="Helicase_C"/>
    <property type="match status" value="1"/>
</dbReference>
<dbReference type="EMBL" id="AP018823">
    <property type="protein sequence ID" value="BBF84821.1"/>
    <property type="molecule type" value="Genomic_DNA"/>
</dbReference>
<dbReference type="SMART" id="SM00487">
    <property type="entry name" value="DEXDc"/>
    <property type="match status" value="1"/>
</dbReference>
<dbReference type="GO" id="GO:0003677">
    <property type="term" value="F:DNA binding"/>
    <property type="evidence" value="ECO:0007669"/>
    <property type="project" value="TreeGrafter"/>
</dbReference>
<reference evidence="5 6" key="2">
    <citation type="journal article" date="2017" name="Genome Announc.">
        <title>Draft genome sequence of Aquitalea magnusonii strain H3, a plant growth-promoting bacterium of duckweed Lemna minor.</title>
        <authorList>
            <person name="Ishizawa H."/>
            <person name="Kuroda M."/>
            <person name="Ike M."/>
        </authorList>
    </citation>
    <scope>NUCLEOTIDE SEQUENCE [LARGE SCALE GENOMIC DNA]</scope>
    <source>
        <strain evidence="5 6">H3</strain>
    </source>
</reference>
<evidence type="ECO:0000256" key="2">
    <source>
        <dbReference type="ARBA" id="ARBA00022840"/>
    </source>
</evidence>
<keyword evidence="6" id="KW-1185">Reference proteome</keyword>
<feature type="domain" description="Helicase C-terminal" evidence="4">
    <location>
        <begin position="270"/>
        <end position="424"/>
    </location>
</feature>
<name>A0A3G9GEZ5_9NEIS</name>
<dbReference type="PANTHER" id="PTHR47962:SF5">
    <property type="entry name" value="ATP-DEPENDENT HELICASE LHR-RELATED"/>
    <property type="match status" value="1"/>
</dbReference>
<sequence>MTSHSSNSFFLLDERIQRFLWQEQWEALREAQEAAIPLIVGADQDVIVAAATAAGKTEAAFLPALTHLLQQETPSLIVYISPLKALINDQFGRLERLCEQLGIPVWPWHGDIATSIKAKFTSQRQGVLLITPESLEAQLCNRGSAVPALFARTTYFVIDELHAFIGSERGKQLQSLLHRIEIAIKRTVPRVGLSATLGDMSLAAEFLRPGRGNSVAMVVSKSEGGELRILLKGYEEPLVIPARPALVDDTEVKEAADEYEGPPEPQMPATIAAHLFQHLRGSNNLIFPNSRREVERYTYLLNQLCDAQRVPNEFWPHHGSLSKELRLETEAALKQKEMPASAICTNTLELGIDIGAVKSVAQIGPPPSVASLRQRLGRSGRRKGEPAILRGYSIENELGGKSSLATDLRLNTVQAIAMISLLIEGWFEPPAVHGMHLSTLIQQVLSVVAQYGGATIGQLYGCLCALGCPFNGISKDEFVTLIRHLGQEDLLVQDSSGLLLHGQLGEKFVNHYSFFAAFSTEEEFRIVCGNRTLGTLPISQMLTENQRILFGGRTWLVKEVHEEEKVVVVEKTRRGVAPAFAGGAGRTHSKVRQRMRELLEGGDTPAYLDSTAARFLSEARHSYERLGLHGTSFLDLGSSVVILPWLGDDANEFIACLLRYHGFEAMLADPFVEVQKGRRGIVEMIQALKQGISPERLTDLFSEKDNLQREKWDWALPDTLLRKGYASQYLDIDSVTLWTSALSLK</sequence>
<reference evidence="6" key="3">
    <citation type="journal article" date="2017" name="Plant Physiol. Biochem.">
        <title>Differential oxidative and antioxidative response of duckweed Lemna minor toward plant growth promoting/inhibiting bacteria.</title>
        <authorList>
            <person name="Ishizawa H."/>
            <person name="Kuroda M."/>
            <person name="Morikawa M."/>
            <person name="Ike M."/>
        </authorList>
    </citation>
    <scope>NUCLEOTIDE SEQUENCE [LARGE SCALE GENOMIC DNA]</scope>
    <source>
        <strain evidence="6">H3</strain>
    </source>
</reference>
<evidence type="ECO:0000313" key="5">
    <source>
        <dbReference type="EMBL" id="BBF84821.1"/>
    </source>
</evidence>
<protein>
    <submittedName>
        <fullName evidence="5">Helicase domain protein</fullName>
    </submittedName>
</protein>
<evidence type="ECO:0000259" key="3">
    <source>
        <dbReference type="PROSITE" id="PS51192"/>
    </source>
</evidence>
<dbReference type="Pfam" id="PF00270">
    <property type="entry name" value="DEAD"/>
    <property type="match status" value="1"/>
</dbReference>
<gene>
    <name evidence="5" type="ORF">DLM_1197</name>
</gene>
<dbReference type="PANTHER" id="PTHR47962">
    <property type="entry name" value="ATP-DEPENDENT HELICASE LHR-RELATED-RELATED"/>
    <property type="match status" value="1"/>
</dbReference>
<evidence type="ECO:0000259" key="4">
    <source>
        <dbReference type="PROSITE" id="PS51194"/>
    </source>
</evidence>
<feature type="domain" description="Helicase ATP-binding" evidence="3">
    <location>
        <begin position="37"/>
        <end position="215"/>
    </location>
</feature>
<dbReference type="CDD" id="cd18796">
    <property type="entry name" value="SF2_C_LHR"/>
    <property type="match status" value="1"/>
</dbReference>
<dbReference type="InterPro" id="IPR001650">
    <property type="entry name" value="Helicase_C-like"/>
</dbReference>
<reference evidence="6" key="1">
    <citation type="journal article" date="2017" name="Biotechnol. Biofuels">
        <title>Evaluation of environmental bacterial communities as a factor affecting the growth of duckweed Lemna minor.</title>
        <authorList>
            <person name="Ishizawa H."/>
            <person name="Kuroda M."/>
            <person name="Morikawa M."/>
            <person name="Ike M."/>
        </authorList>
    </citation>
    <scope>NUCLEOTIDE SEQUENCE [LARGE SCALE GENOMIC DNA]</scope>
    <source>
        <strain evidence="6">H3</strain>
    </source>
</reference>
<dbReference type="Gene3D" id="3.40.50.300">
    <property type="entry name" value="P-loop containing nucleotide triphosphate hydrolases"/>
    <property type="match status" value="2"/>
</dbReference>
<dbReference type="OrthoDB" id="9815222at2"/>